<dbReference type="Proteomes" id="UP000255476">
    <property type="component" value="Unassembled WGS sequence"/>
</dbReference>
<name>A0AAX2LJ61_STRSZ</name>
<comment type="caution">
    <text evidence="2">The sequence shown here is derived from an EMBL/GenBank/DDBJ whole genome shotgun (WGS) entry which is preliminary data.</text>
</comment>
<evidence type="ECO:0000313" key="2">
    <source>
        <dbReference type="EMBL" id="SUO82653.1"/>
    </source>
</evidence>
<organism evidence="2 3">
    <name type="scientific">Streptococcus equi subsp. zooepidemicus</name>
    <dbReference type="NCBI Taxonomy" id="40041"/>
    <lineage>
        <taxon>Bacteria</taxon>
        <taxon>Bacillati</taxon>
        <taxon>Bacillota</taxon>
        <taxon>Bacilli</taxon>
        <taxon>Lactobacillales</taxon>
        <taxon>Streptococcaceae</taxon>
        <taxon>Streptococcus</taxon>
    </lineage>
</organism>
<feature type="domain" description="MobA/VirD2-like nuclease" evidence="1">
    <location>
        <begin position="19"/>
        <end position="109"/>
    </location>
</feature>
<dbReference type="Pfam" id="PF03432">
    <property type="entry name" value="Relaxase"/>
    <property type="match status" value="1"/>
</dbReference>
<gene>
    <name evidence="2" type="ORF">NCTC7023_02026</name>
</gene>
<protein>
    <submittedName>
        <fullName evidence="2">Relaxase</fullName>
    </submittedName>
</protein>
<evidence type="ECO:0000259" key="1">
    <source>
        <dbReference type="Pfam" id="PF03432"/>
    </source>
</evidence>
<dbReference type="AlphaFoldDB" id="A0AAX2LJ61"/>
<evidence type="ECO:0000313" key="3">
    <source>
        <dbReference type="Proteomes" id="UP000255476"/>
    </source>
</evidence>
<dbReference type="InterPro" id="IPR005094">
    <property type="entry name" value="Endonuclease_MobA/VirD2"/>
</dbReference>
<accession>A0AAX2LJ61</accession>
<reference evidence="2 3" key="1">
    <citation type="submission" date="2018-06" db="EMBL/GenBank/DDBJ databases">
        <authorList>
            <consortium name="Pathogen Informatics"/>
            <person name="Doyle S."/>
        </authorList>
    </citation>
    <scope>NUCLEOTIDE SEQUENCE [LARGE SCALE GENOMIC DNA]</scope>
    <source>
        <strain evidence="2 3">NCTC7023</strain>
    </source>
</reference>
<dbReference type="EMBL" id="UHHT01000001">
    <property type="protein sequence ID" value="SUO82653.1"/>
    <property type="molecule type" value="Genomic_DNA"/>
</dbReference>
<proteinExistence type="predicted"/>
<sequence length="120" mass="13606">MAITKIHPIKSTLNLAIDYIVNGDKTDEQILVSTHKCHQETAHTQFLRTRNDAGTKGNVLARHLIQSFLPGETTPEMAHQIGMELCKKILKNEYEFVLSTHIDKGHIHNVRPDRVLSKVD</sequence>